<evidence type="ECO:0000256" key="1">
    <source>
        <dbReference type="SAM" id="Phobius"/>
    </source>
</evidence>
<dbReference type="EMBL" id="JBHSMQ010000007">
    <property type="protein sequence ID" value="MFC5456919.1"/>
    <property type="molecule type" value="Genomic_DNA"/>
</dbReference>
<dbReference type="RefSeq" id="WP_377169665.1">
    <property type="nucleotide sequence ID" value="NZ_JBHSMQ010000007.1"/>
</dbReference>
<dbReference type="Pfam" id="PF05226">
    <property type="entry name" value="CHASE2"/>
    <property type="match status" value="1"/>
</dbReference>
<dbReference type="PROSITE" id="PS50125">
    <property type="entry name" value="GUANYLATE_CYCLASE_2"/>
    <property type="match status" value="1"/>
</dbReference>
<dbReference type="InterPro" id="IPR050697">
    <property type="entry name" value="Adenylyl/Guanylyl_Cyclase_3/4"/>
</dbReference>
<feature type="domain" description="Guanylate cyclase" evidence="2">
    <location>
        <begin position="457"/>
        <end position="594"/>
    </location>
</feature>
<keyword evidence="1" id="KW-0472">Membrane</keyword>
<reference evidence="4" key="1">
    <citation type="journal article" date="2019" name="Int. J. Syst. Evol. Microbiol.">
        <title>The Global Catalogue of Microorganisms (GCM) 10K type strain sequencing project: providing services to taxonomists for standard genome sequencing and annotation.</title>
        <authorList>
            <consortium name="The Broad Institute Genomics Platform"/>
            <consortium name="The Broad Institute Genome Sequencing Center for Infectious Disease"/>
            <person name="Wu L."/>
            <person name="Ma J."/>
        </authorList>
    </citation>
    <scope>NUCLEOTIDE SEQUENCE [LARGE SCALE GENOMIC DNA]</scope>
    <source>
        <strain evidence="4">CGMCC 4.1469</strain>
    </source>
</reference>
<dbReference type="CDD" id="cd07302">
    <property type="entry name" value="CHD"/>
    <property type="match status" value="1"/>
</dbReference>
<accession>A0ABW0KU61</accession>
<keyword evidence="4" id="KW-1185">Reference proteome</keyword>
<evidence type="ECO:0000259" key="2">
    <source>
        <dbReference type="PROSITE" id="PS50125"/>
    </source>
</evidence>
<feature type="transmembrane region" description="Helical" evidence="1">
    <location>
        <begin position="364"/>
        <end position="383"/>
    </location>
</feature>
<keyword evidence="1" id="KW-0812">Transmembrane</keyword>
<dbReference type="Pfam" id="PF00211">
    <property type="entry name" value="Guanylate_cyc"/>
    <property type="match status" value="1"/>
</dbReference>
<dbReference type="PANTHER" id="PTHR43081:SF1">
    <property type="entry name" value="ADENYLATE CYCLASE, TERMINAL-DIFFERENTIATION SPECIFIC"/>
    <property type="match status" value="1"/>
</dbReference>
<dbReference type="Proteomes" id="UP001596052">
    <property type="component" value="Unassembled WGS sequence"/>
</dbReference>
<evidence type="ECO:0000313" key="3">
    <source>
        <dbReference type="EMBL" id="MFC5456919.1"/>
    </source>
</evidence>
<dbReference type="SUPFAM" id="SSF55073">
    <property type="entry name" value="Nucleotide cyclase"/>
    <property type="match status" value="1"/>
</dbReference>
<dbReference type="InterPro" id="IPR007890">
    <property type="entry name" value="CHASE2"/>
</dbReference>
<gene>
    <name evidence="3" type="ORF">ACFQDI_18775</name>
</gene>
<sequence length="723" mass="80004">MSRRKKIGSLSFELLLLPLVLVLALAFSRTPLGHDLENLTLDWRFQLRAWSDPPAAPQVLVVGIDEDALEKLGRWPWQRSVHAQLMKLLDSRPPSAVAFDLLFTEASPDAEQDRLFGDALALSPASITAAMAQKLENAKKYEGELAGNTKAITSIQGDQSLIIGEDTGLLPVGILGESSHAGFVNSPPGPDGIRRQIPLIVRCGTHIFPSLVLQALLSHEGVESDAVSVVLGRSIRIQGAKKRWSIPIDATGQMTLNYRHPRTFSVFPYAALLGHLAAHQGQEWPAKFPPVKDQILFIGQTAAGLSDLGPTPHGPQTPLVLTHANALSNILSGDYIRQPDHRILIGIWVLLAFFTIIPVRFGPIWLAVLVPALFVGAYVYFAFHLFRLESLHLPLAWPVLGFLLVEGGSILHRLVIELRAKSRITNMFGTFLAPQVVKQLIASGEEPRLGGEQVEITAFFSDIAGFSSFSEKLTPERLVTLMNDYLTEMTDILHDNGGTLDKFIGDAIVGMFGAPLYFAGHAHSACTAALQMQKRQLELRRKWKHEGGWPDIVHQMQTRIGLNSGLAVIGNMGSRRRFNYTMMGDTVNLAARSESGAKSYGVYTMITGETKALAQKHRDDITYRFLDRIVVKGRSQPAEVYELVGFTNEISPETEECLHLFEKGVAAYQSQRWDAAIAFFERSARREIHQDSNPSLVMKERCEVMKIHPPPADWDGVYVMKTK</sequence>
<evidence type="ECO:0000313" key="4">
    <source>
        <dbReference type="Proteomes" id="UP001596052"/>
    </source>
</evidence>
<keyword evidence="1" id="KW-1133">Transmembrane helix</keyword>
<dbReference type="SMART" id="SM01080">
    <property type="entry name" value="CHASE2"/>
    <property type="match status" value="1"/>
</dbReference>
<dbReference type="SMART" id="SM00044">
    <property type="entry name" value="CYCc"/>
    <property type="match status" value="1"/>
</dbReference>
<organism evidence="3 4">
    <name type="scientific">Prosthecobacter fluviatilis</name>
    <dbReference type="NCBI Taxonomy" id="445931"/>
    <lineage>
        <taxon>Bacteria</taxon>
        <taxon>Pseudomonadati</taxon>
        <taxon>Verrucomicrobiota</taxon>
        <taxon>Verrucomicrobiia</taxon>
        <taxon>Verrucomicrobiales</taxon>
        <taxon>Verrucomicrobiaceae</taxon>
        <taxon>Prosthecobacter</taxon>
    </lineage>
</organism>
<dbReference type="Gene3D" id="3.30.70.1230">
    <property type="entry name" value="Nucleotide cyclase"/>
    <property type="match status" value="1"/>
</dbReference>
<comment type="caution">
    <text evidence="3">The sequence shown here is derived from an EMBL/GenBank/DDBJ whole genome shotgun (WGS) entry which is preliminary data.</text>
</comment>
<feature type="transmembrane region" description="Helical" evidence="1">
    <location>
        <begin position="341"/>
        <end position="357"/>
    </location>
</feature>
<dbReference type="InterPro" id="IPR001054">
    <property type="entry name" value="A/G_cyclase"/>
</dbReference>
<protein>
    <submittedName>
        <fullName evidence="3">CHASE2 domain-containing protein</fullName>
    </submittedName>
</protein>
<dbReference type="PANTHER" id="PTHR43081">
    <property type="entry name" value="ADENYLATE CYCLASE, TERMINAL-DIFFERENTIATION SPECIFIC-RELATED"/>
    <property type="match status" value="1"/>
</dbReference>
<proteinExistence type="predicted"/>
<name>A0ABW0KU61_9BACT</name>
<dbReference type="InterPro" id="IPR029787">
    <property type="entry name" value="Nucleotide_cyclase"/>
</dbReference>